<organism evidence="2 3">
    <name type="scientific">Lactuca virosa</name>
    <dbReference type="NCBI Taxonomy" id="75947"/>
    <lineage>
        <taxon>Eukaryota</taxon>
        <taxon>Viridiplantae</taxon>
        <taxon>Streptophyta</taxon>
        <taxon>Embryophyta</taxon>
        <taxon>Tracheophyta</taxon>
        <taxon>Spermatophyta</taxon>
        <taxon>Magnoliopsida</taxon>
        <taxon>eudicotyledons</taxon>
        <taxon>Gunneridae</taxon>
        <taxon>Pentapetalae</taxon>
        <taxon>asterids</taxon>
        <taxon>campanulids</taxon>
        <taxon>Asterales</taxon>
        <taxon>Asteraceae</taxon>
        <taxon>Cichorioideae</taxon>
        <taxon>Cichorieae</taxon>
        <taxon>Lactucinae</taxon>
        <taxon>Lactuca</taxon>
    </lineage>
</organism>
<protein>
    <submittedName>
        <fullName evidence="2">Uncharacterized protein</fullName>
    </submittedName>
</protein>
<evidence type="ECO:0000313" key="3">
    <source>
        <dbReference type="Proteomes" id="UP001157418"/>
    </source>
</evidence>
<gene>
    <name evidence="2" type="ORF">LVIROSA_LOCUS25934</name>
    <name evidence="1" type="ORF">LVIROSA_LOCUS5567</name>
</gene>
<keyword evidence="3" id="KW-1185">Reference proteome</keyword>
<reference evidence="2 3" key="1">
    <citation type="submission" date="2022-01" db="EMBL/GenBank/DDBJ databases">
        <authorList>
            <person name="Xiong W."/>
            <person name="Schranz E."/>
        </authorList>
    </citation>
    <scope>NUCLEOTIDE SEQUENCE [LARGE SCALE GENOMIC DNA]</scope>
</reference>
<sequence>MDLLFPNDFDDINDMFEDETASIDDEILSRVDEIFSSDDDTPSIENVDIMDHDHEWEFTIAENISERMHIPGVANVAVGAA</sequence>
<comment type="caution">
    <text evidence="2">The sequence shown here is derived from an EMBL/GenBank/DDBJ whole genome shotgun (WGS) entry which is preliminary data.</text>
</comment>
<evidence type="ECO:0000313" key="1">
    <source>
        <dbReference type="EMBL" id="CAH1417931.1"/>
    </source>
</evidence>
<dbReference type="EMBL" id="CAKMRJ010005306">
    <property type="protein sequence ID" value="CAH1439756.1"/>
    <property type="molecule type" value="Genomic_DNA"/>
</dbReference>
<dbReference type="Proteomes" id="UP001157418">
    <property type="component" value="Unassembled WGS sequence"/>
</dbReference>
<evidence type="ECO:0000313" key="2">
    <source>
        <dbReference type="EMBL" id="CAH1439756.1"/>
    </source>
</evidence>
<proteinExistence type="predicted"/>
<dbReference type="AlphaFoldDB" id="A0AAU9NPP0"/>
<accession>A0AAU9NPP0</accession>
<name>A0AAU9NPP0_9ASTR</name>
<dbReference type="EMBL" id="CAKMRJ010000113">
    <property type="protein sequence ID" value="CAH1417931.1"/>
    <property type="molecule type" value="Genomic_DNA"/>
</dbReference>